<dbReference type="EMBL" id="CASHTH010003177">
    <property type="protein sequence ID" value="CAI8041270.1"/>
    <property type="molecule type" value="Genomic_DNA"/>
</dbReference>
<comment type="caution">
    <text evidence="18">The sequence shown here is derived from an EMBL/GenBank/DDBJ whole genome shotgun (WGS) entry which is preliminary data.</text>
</comment>
<evidence type="ECO:0000313" key="19">
    <source>
        <dbReference type="Proteomes" id="UP001174909"/>
    </source>
</evidence>
<dbReference type="SMART" id="SM00423">
    <property type="entry name" value="PSI"/>
    <property type="match status" value="4"/>
</dbReference>
<feature type="disulfide bond" evidence="11">
    <location>
        <begin position="912"/>
        <end position="926"/>
    </location>
</feature>
<dbReference type="InterPro" id="IPR002049">
    <property type="entry name" value="LE_dom"/>
</dbReference>
<feature type="region of interest" description="Disordered" evidence="12">
    <location>
        <begin position="129"/>
        <end position="154"/>
    </location>
</feature>
<evidence type="ECO:0000256" key="3">
    <source>
        <dbReference type="ARBA" id="ARBA00022692"/>
    </source>
</evidence>
<feature type="domain" description="Laminin EGF-like" evidence="17">
    <location>
        <begin position="883"/>
        <end position="928"/>
    </location>
</feature>
<dbReference type="InterPro" id="IPR011043">
    <property type="entry name" value="Gal_Oxase/kelch_b-propeller"/>
</dbReference>
<keyword evidence="2" id="KW-0880">Kelch repeat</keyword>
<organism evidence="18 19">
    <name type="scientific">Geodia barretti</name>
    <name type="common">Barrett's horny sponge</name>
    <dbReference type="NCBI Taxonomy" id="519541"/>
    <lineage>
        <taxon>Eukaryota</taxon>
        <taxon>Metazoa</taxon>
        <taxon>Porifera</taxon>
        <taxon>Demospongiae</taxon>
        <taxon>Heteroscleromorpha</taxon>
        <taxon>Tetractinellida</taxon>
        <taxon>Astrophorina</taxon>
        <taxon>Geodiidae</taxon>
        <taxon>Geodia</taxon>
    </lineage>
</organism>
<feature type="disulfide bond" evidence="11">
    <location>
        <begin position="900"/>
        <end position="909"/>
    </location>
</feature>
<reference evidence="18" key="1">
    <citation type="submission" date="2023-03" db="EMBL/GenBank/DDBJ databases">
        <authorList>
            <person name="Steffen K."/>
            <person name="Cardenas P."/>
        </authorList>
    </citation>
    <scope>NUCLEOTIDE SEQUENCE</scope>
</reference>
<dbReference type="PROSITE" id="PS00022">
    <property type="entry name" value="EGF_1"/>
    <property type="match status" value="1"/>
</dbReference>
<comment type="subcellular location">
    <subcellularLocation>
        <location evidence="1">Membrane</location>
        <topology evidence="1">Single-pass membrane protein</topology>
    </subcellularLocation>
</comment>
<evidence type="ECO:0000256" key="6">
    <source>
        <dbReference type="ARBA" id="ARBA00022989"/>
    </source>
</evidence>
<evidence type="ECO:0000256" key="7">
    <source>
        <dbReference type="ARBA" id="ARBA00023157"/>
    </source>
</evidence>
<keyword evidence="4 14" id="KW-0732">Signal</keyword>
<sequence>MKWFFGRLPTLPCLLVLCSVCLWPLLEAQDDDCPPGEDCFCSRRLRLDNSSGVIVDHLGGGDYRAQNRCLFYLESDRPMSSVRLRFNRFDLECLWDYLYIFSGDSLHSTKIAAFTGNLLPSPESYSNGDVTPIPMLDRNETNSTNSSSGDDTDPVLIPYHEQREIVLESPGSNLLLYFFTDPGQERTGFNISYWLNYSCPDECLGRGNCSEEGVCECGEGWSGERCQLPSCPNDCFTTSGQGECVEGVCQCQSQYTGVDCSISLASPHWETMDYTTSGNLTSALLARAGHSSVATSTSQVLVFGGYRFPTVRQEEGEGSGESGSGGGGEGGGEEEKEVAGPQLLLYDMTSGRWEELEVNKSSAQPSPRYGHSAVLYNDTMHVFGGVLIPEERITNEHWVLHLPTLTWSPLTLSPDPNDDVIDNSTSYNLTGVDDDNSVVVTTANHNTVKLPLRVRSHTAHMVSTVMIVLFGMSDLQHKFFSFVQEYDLESGEWSVPVQNGMKPGGRMGHSSVYDEDSGLVYVYGGQIGDRAVDDLLVYDPVTRYWSKRESGPSASYLHTANLLWGQLMLVFGGSCFSSNLMIYNIGCDEWYETDYLGLPGDAGRLGHVAFVDPSTSSLTVFGGFLGLPLADMFLFNTGDCSAHAGEEECAANGTVFCGWSQATNSSVPLADNPTNLHCSVDECLKLSSCDECLTGTNCTWTSDDSTCRTGSPDLNATCPSPSLDSTVEEAERCGRFSSGSCWGCMASGCQWTIGGECVDSSLNVTTTECSVPCPKTNCSSCAGTDRCLWCPSLNSCFPSSHTQSYAVTFPFGQCLGYSSSCPVPCDNHVTCTDCHGDPECGWCRDPADTGLGTCSPGGFLSPLSFSSNSCPDKHWFFEQCPACQCNGHSTCVNESVCEECQNNTQGANCDECSDGYFGNAKGGGVCTECFCNDYPASCDKTTGECMCHDVGVTGPSCSVCASNNSYIGDPDNFCYYEMSVGFVYTFEVSDPRERESFYLTVPPDDVTLSFKFKLRSNPDDRDVVVELFLGKVSEGLWVLANISGPITVSGTGEFSRELDDRPGSRNSTFPPLFSFAHPRFRNFSNFTDLFAGRRERDYTRKMWDGNVALVIRVSNLTNPITFRITLDQTNLWFLLYFFATFIICFTGLLTAFMIGWYLKRKIELRRYMRQQYRDLRRRVARPFSRIKIILHRRPGHKKAAHNSTSYVSYQPCRSGKAAVLTSFIHLPGDSATGRPAHGRTGLCLGTALVRLNDKSTKDRGGGNGGRKRGKKRRGEGEEMMGMQPQSERRERNGTVGDRGQGQLTNDAASSASNLHSV</sequence>
<evidence type="ECO:0000259" key="17">
    <source>
        <dbReference type="PROSITE" id="PS50027"/>
    </source>
</evidence>
<dbReference type="InterPro" id="IPR016201">
    <property type="entry name" value="PSI"/>
</dbReference>
<dbReference type="Gene3D" id="2.120.10.80">
    <property type="entry name" value="Kelch-type beta propeller"/>
    <property type="match status" value="2"/>
</dbReference>
<evidence type="ECO:0000259" key="15">
    <source>
        <dbReference type="PROSITE" id="PS01180"/>
    </source>
</evidence>
<dbReference type="PROSITE" id="PS50026">
    <property type="entry name" value="EGF_3"/>
    <property type="match status" value="1"/>
</dbReference>
<keyword evidence="9 11" id="KW-0424">Laminin EGF-like domain</keyword>
<dbReference type="InterPro" id="IPR000742">
    <property type="entry name" value="EGF"/>
</dbReference>
<dbReference type="SUPFAM" id="SSF57196">
    <property type="entry name" value="EGF/Laminin"/>
    <property type="match status" value="1"/>
</dbReference>
<dbReference type="SUPFAM" id="SSF117281">
    <property type="entry name" value="Kelch motif"/>
    <property type="match status" value="1"/>
</dbReference>
<dbReference type="PANTHER" id="PTHR46376:SF2">
    <property type="entry name" value="DISTRACTED, ISOFORM B"/>
    <property type="match status" value="1"/>
</dbReference>
<dbReference type="PROSITE" id="PS01248">
    <property type="entry name" value="EGF_LAM_1"/>
    <property type="match status" value="1"/>
</dbReference>
<dbReference type="InterPro" id="IPR000859">
    <property type="entry name" value="CUB_dom"/>
</dbReference>
<dbReference type="CDD" id="cd00041">
    <property type="entry name" value="CUB"/>
    <property type="match status" value="1"/>
</dbReference>
<keyword evidence="6 13" id="KW-1133">Transmembrane helix</keyword>
<keyword evidence="8" id="KW-0325">Glycoprotein</keyword>
<evidence type="ECO:0000256" key="10">
    <source>
        <dbReference type="PROSITE-ProRule" id="PRU00076"/>
    </source>
</evidence>
<feature type="domain" description="EGF-like" evidence="16">
    <location>
        <begin position="195"/>
        <end position="227"/>
    </location>
</feature>
<feature type="region of interest" description="Disordered" evidence="12">
    <location>
        <begin position="1253"/>
        <end position="1317"/>
    </location>
</feature>
<name>A0AA35T3U6_GEOBA</name>
<dbReference type="PROSITE" id="PS50027">
    <property type="entry name" value="EGF_LAM_2"/>
    <property type="match status" value="1"/>
</dbReference>
<dbReference type="GO" id="GO:0005794">
    <property type="term" value="C:Golgi apparatus"/>
    <property type="evidence" value="ECO:0007669"/>
    <property type="project" value="TreeGrafter"/>
</dbReference>
<keyword evidence="3 13" id="KW-0812">Transmembrane</keyword>
<evidence type="ECO:0000256" key="9">
    <source>
        <dbReference type="ARBA" id="ARBA00023292"/>
    </source>
</evidence>
<evidence type="ECO:0000313" key="18">
    <source>
        <dbReference type="EMBL" id="CAI8041270.1"/>
    </source>
</evidence>
<feature type="disulfide bond" evidence="10">
    <location>
        <begin position="217"/>
        <end position="226"/>
    </location>
</feature>
<proteinExistence type="predicted"/>
<dbReference type="SUPFAM" id="SSF50965">
    <property type="entry name" value="Galactose oxidase, central domain"/>
    <property type="match status" value="1"/>
</dbReference>
<keyword evidence="19" id="KW-1185">Reference proteome</keyword>
<dbReference type="PROSITE" id="PS01180">
    <property type="entry name" value="CUB"/>
    <property type="match status" value="1"/>
</dbReference>
<feature type="region of interest" description="Disordered" evidence="12">
    <location>
        <begin position="312"/>
        <end position="337"/>
    </location>
</feature>
<dbReference type="GO" id="GO:0016020">
    <property type="term" value="C:membrane"/>
    <property type="evidence" value="ECO:0007669"/>
    <property type="project" value="UniProtKB-SubCell"/>
</dbReference>
<dbReference type="Gene3D" id="2.60.120.290">
    <property type="entry name" value="Spermadhesin, CUB domain"/>
    <property type="match status" value="1"/>
</dbReference>
<dbReference type="Pfam" id="PF24981">
    <property type="entry name" value="Beta-prop_ATRN-LZTR1"/>
    <property type="match status" value="1"/>
</dbReference>
<evidence type="ECO:0000256" key="1">
    <source>
        <dbReference type="ARBA" id="ARBA00004167"/>
    </source>
</evidence>
<evidence type="ECO:0000256" key="14">
    <source>
        <dbReference type="SAM" id="SignalP"/>
    </source>
</evidence>
<dbReference type="PROSITE" id="PS01186">
    <property type="entry name" value="EGF_2"/>
    <property type="match status" value="1"/>
</dbReference>
<dbReference type="PANTHER" id="PTHR46376">
    <property type="entry name" value="LEUCINE-ZIPPER-LIKE TRANSCRIPTIONAL REGULATOR 1"/>
    <property type="match status" value="1"/>
</dbReference>
<evidence type="ECO:0000256" key="8">
    <source>
        <dbReference type="ARBA" id="ARBA00023180"/>
    </source>
</evidence>
<dbReference type="InterPro" id="IPR056863">
    <property type="entry name" value="LMN_ATRN_NET-like_EGF"/>
</dbReference>
<protein>
    <submittedName>
        <fullName evidence="18">Uncharacterized protein</fullName>
    </submittedName>
</protein>
<feature type="transmembrane region" description="Helical" evidence="13">
    <location>
        <begin position="1131"/>
        <end position="1158"/>
    </location>
</feature>
<dbReference type="Pfam" id="PF00431">
    <property type="entry name" value="CUB"/>
    <property type="match status" value="1"/>
</dbReference>
<dbReference type="CDD" id="cd00055">
    <property type="entry name" value="EGF_Lam"/>
    <property type="match status" value="2"/>
</dbReference>
<keyword evidence="5" id="KW-0677">Repeat</keyword>
<evidence type="ECO:0000259" key="16">
    <source>
        <dbReference type="PROSITE" id="PS50026"/>
    </source>
</evidence>
<dbReference type="InterPro" id="IPR051568">
    <property type="entry name" value="LZTR1/Attractin"/>
</dbReference>
<feature type="signal peptide" evidence="14">
    <location>
        <begin position="1"/>
        <end position="28"/>
    </location>
</feature>
<dbReference type="Proteomes" id="UP001174909">
    <property type="component" value="Unassembled WGS sequence"/>
</dbReference>
<keyword evidence="7 10" id="KW-1015">Disulfide bond</keyword>
<evidence type="ECO:0000256" key="12">
    <source>
        <dbReference type="SAM" id="MobiDB-lite"/>
    </source>
</evidence>
<dbReference type="Gene3D" id="2.10.25.10">
    <property type="entry name" value="Laminin"/>
    <property type="match status" value="2"/>
</dbReference>
<dbReference type="InterPro" id="IPR015915">
    <property type="entry name" value="Kelch-typ_b-propeller"/>
</dbReference>
<comment type="caution">
    <text evidence="10">Lacks conserved residue(s) required for the propagation of feature annotation.</text>
</comment>
<evidence type="ECO:0000256" key="5">
    <source>
        <dbReference type="ARBA" id="ARBA00022737"/>
    </source>
</evidence>
<dbReference type="SUPFAM" id="SSF49854">
    <property type="entry name" value="Spermadhesin, CUB domain"/>
    <property type="match status" value="1"/>
</dbReference>
<evidence type="ECO:0000256" key="13">
    <source>
        <dbReference type="SAM" id="Phobius"/>
    </source>
</evidence>
<feature type="chain" id="PRO_5041451277" evidence="14">
    <location>
        <begin position="29"/>
        <end position="1317"/>
    </location>
</feature>
<feature type="compositionally biased region" description="Polar residues" evidence="12">
    <location>
        <begin position="1301"/>
        <end position="1317"/>
    </location>
</feature>
<keyword evidence="13" id="KW-0472">Membrane</keyword>
<feature type="compositionally biased region" description="Gly residues" evidence="12">
    <location>
        <begin position="319"/>
        <end position="330"/>
    </location>
</feature>
<dbReference type="SMART" id="SM00180">
    <property type="entry name" value="EGF_Lam"/>
    <property type="match status" value="2"/>
</dbReference>
<dbReference type="Pfam" id="PF24973">
    <property type="entry name" value="EGF_LMN_ATRN"/>
    <property type="match status" value="1"/>
</dbReference>
<evidence type="ECO:0000256" key="4">
    <source>
        <dbReference type="ARBA" id="ARBA00022729"/>
    </source>
</evidence>
<dbReference type="SMART" id="SM00042">
    <property type="entry name" value="CUB"/>
    <property type="match status" value="1"/>
</dbReference>
<dbReference type="InterPro" id="IPR056737">
    <property type="entry name" value="Beta-prop_ATRN-MKLN-like"/>
</dbReference>
<feature type="domain" description="CUB" evidence="15">
    <location>
        <begin position="41"/>
        <end position="196"/>
    </location>
</feature>
<feature type="disulfide bond" evidence="10">
    <location>
        <begin position="199"/>
        <end position="209"/>
    </location>
</feature>
<keyword evidence="10" id="KW-0245">EGF-like domain</keyword>
<dbReference type="InterPro" id="IPR035914">
    <property type="entry name" value="Sperma_CUB_dom_sf"/>
</dbReference>
<gene>
    <name evidence="18" type="ORF">GBAR_LOCUS22948</name>
</gene>
<accession>A0AA35T3U6</accession>
<evidence type="ECO:0000256" key="11">
    <source>
        <dbReference type="PROSITE-ProRule" id="PRU00460"/>
    </source>
</evidence>
<evidence type="ECO:0000256" key="2">
    <source>
        <dbReference type="ARBA" id="ARBA00022441"/>
    </source>
</evidence>